<keyword evidence="2" id="KW-0472">Membrane</keyword>
<protein>
    <submittedName>
        <fullName evidence="3">Uncharacterized protein</fullName>
    </submittedName>
</protein>
<accession>A0A5E7S2C2</accession>
<evidence type="ECO:0000256" key="1">
    <source>
        <dbReference type="SAM" id="MobiDB-lite"/>
    </source>
</evidence>
<feature type="transmembrane region" description="Helical" evidence="2">
    <location>
        <begin position="812"/>
        <end position="834"/>
    </location>
</feature>
<feature type="transmembrane region" description="Helical" evidence="2">
    <location>
        <begin position="703"/>
        <end position="725"/>
    </location>
</feature>
<feature type="transmembrane region" description="Helical" evidence="2">
    <location>
        <begin position="771"/>
        <end position="792"/>
    </location>
</feature>
<dbReference type="AlphaFoldDB" id="A0A5E7S2C2"/>
<feature type="compositionally biased region" description="Low complexity" evidence="1">
    <location>
        <begin position="426"/>
        <end position="442"/>
    </location>
</feature>
<feature type="transmembrane region" description="Helical" evidence="2">
    <location>
        <begin position="1054"/>
        <end position="1073"/>
    </location>
</feature>
<evidence type="ECO:0000313" key="3">
    <source>
        <dbReference type="EMBL" id="VVP80200.1"/>
    </source>
</evidence>
<keyword evidence="2" id="KW-0812">Transmembrane</keyword>
<feature type="region of interest" description="Disordered" evidence="1">
    <location>
        <begin position="424"/>
        <end position="457"/>
    </location>
</feature>
<sequence length="1180" mass="131575">MENNRDSGANLAFWLPGGAVILSLVISTFALTREPFLEPRPIGAQFQAQLPIEARLWQDPFDALERYRKKLKDSGSGKTEVCNETIDKVDNEKTAPDLMVVLVEGGPYADEVERRRRIRYALLAGFKNSQRVPDQEQYIHCLKVPNLVVSPSSSRDLNLPYEMFVSNRFDRPVALEGLAAPPDRTYVFWMKQDELGQYPLEALESLRRRLACTTGQAGGIETACEQPDKSPVLKVIGPSTSTVLLDMYQQDADNKATPAVEIYSPLATADNETLKKSLKPSEADKMRKVVQALPDLAGQTPPQETPLRQPMKLLRTVSDDGTMTHLLLEELKLRKVDPATGIRCSEGKLRRVGSPCNVNRWAKTNRIALIAEWDSFYSRALMESFKDQVALDAHLGDDEKDKKGVVDQWVLRFSYLRGLDGRLPEESASSEKSTSPESSKNSRAATQVDLSPLEKSDGNSQLDYLRRLADHIANEDEAYRRDGVSGIGAIGVLGVDSYDKLLVLQALKARMPYKLYFSTDLDARMLQRGQAETTRNLILAAPYGLTLTRALQQDIPPFRDSLQSSVFISVLAALAPQPFDVKRAKFDYSKSELLSPGIYEVGISGFIPLASRLTASRPENCAAPALSESNRGIRPHDLMALRCLQDPSPPPYPEPSDSIRENFKQTQSFFWAGPLTFTLLLLAAFLLWWWIEGSQSVNDPPLAWVRGVPMALYMAAAACALIGTRYWHAEFLWGSFALILLGIITSKLTRRSLQPLARISPPVVGHGMFDASAWYIAVPLVVFVLALMLAYQMRSALTDHGLGEPMFLFEGISAWPTAALRLLAVLICISALAWGQRNLRINRIEIETAYHLRPHIQKYRMSLLGQLPSFARGKKDKTWRQWCKELGQCLFLILFPLSNASVEWSRSKSLVSETSADGRPVMSVARFWGEHCVCGSFGARMLRAMLATWIFVVATSVLYVIWPVAGIPVRGDSPVWLLSWLLPTLAFQVLVFWVVDANLLLTRFIRHLSTRYAIWPVKLQAEHQKIFGVGKHPCIDDWVDLLLIAKRTSAVNRLIYAPTVVMLILIASRSSVFDNWPTPPGMVISFTLTALLLLASALSLRRAAEKARGMALQRIDAYLLATPATTNGYDKFQMIRERIATLNTGSFSRYSEEPLVRALLLSLTGIGGSAIVDALNFAKF</sequence>
<feature type="transmembrane region" description="Helical" evidence="2">
    <location>
        <begin position="12"/>
        <end position="31"/>
    </location>
</feature>
<organism evidence="3 4">
    <name type="scientific">Pseudomonas fluorescens</name>
    <dbReference type="NCBI Taxonomy" id="294"/>
    <lineage>
        <taxon>Bacteria</taxon>
        <taxon>Pseudomonadati</taxon>
        <taxon>Pseudomonadota</taxon>
        <taxon>Gammaproteobacteria</taxon>
        <taxon>Pseudomonadales</taxon>
        <taxon>Pseudomonadaceae</taxon>
        <taxon>Pseudomonas</taxon>
    </lineage>
</organism>
<dbReference type="OrthoDB" id="242611at2"/>
<dbReference type="RefSeq" id="WP_150770303.1">
    <property type="nucleotide sequence ID" value="NZ_CABVIY010000003.1"/>
</dbReference>
<feature type="transmembrane region" description="Helical" evidence="2">
    <location>
        <begin position="1079"/>
        <end position="1100"/>
    </location>
</feature>
<dbReference type="EMBL" id="CABVIY010000003">
    <property type="protein sequence ID" value="VVP80200.1"/>
    <property type="molecule type" value="Genomic_DNA"/>
</dbReference>
<proteinExistence type="predicted"/>
<dbReference type="Proteomes" id="UP000326611">
    <property type="component" value="Unassembled WGS sequence"/>
</dbReference>
<feature type="transmembrane region" description="Helical" evidence="2">
    <location>
        <begin position="731"/>
        <end position="750"/>
    </location>
</feature>
<name>A0A5E7S2C2_PSEFL</name>
<evidence type="ECO:0000313" key="4">
    <source>
        <dbReference type="Proteomes" id="UP000326611"/>
    </source>
</evidence>
<evidence type="ECO:0000256" key="2">
    <source>
        <dbReference type="SAM" id="Phobius"/>
    </source>
</evidence>
<reference evidence="3 4" key="1">
    <citation type="submission" date="2019-09" db="EMBL/GenBank/DDBJ databases">
        <authorList>
            <person name="Chandra G."/>
            <person name="Truman W A."/>
        </authorList>
    </citation>
    <scope>NUCLEOTIDE SEQUENCE [LARGE SCALE GENOMIC DNA]</scope>
    <source>
        <strain evidence="3">PS918</strain>
    </source>
</reference>
<keyword evidence="2" id="KW-1133">Transmembrane helix</keyword>
<feature type="transmembrane region" description="Helical" evidence="2">
    <location>
        <begin position="669"/>
        <end position="691"/>
    </location>
</feature>
<feature type="transmembrane region" description="Helical" evidence="2">
    <location>
        <begin position="946"/>
        <end position="965"/>
    </location>
</feature>
<gene>
    <name evidence="3" type="ORF">PS918_02221</name>
</gene>
<feature type="transmembrane region" description="Helical" evidence="2">
    <location>
        <begin position="977"/>
        <end position="1001"/>
    </location>
</feature>